<keyword evidence="2" id="KW-1185">Reference proteome</keyword>
<organism evidence="1 2">
    <name type="scientific">Desulfonema magnum</name>
    <dbReference type="NCBI Taxonomy" id="45655"/>
    <lineage>
        <taxon>Bacteria</taxon>
        <taxon>Pseudomonadati</taxon>
        <taxon>Thermodesulfobacteriota</taxon>
        <taxon>Desulfobacteria</taxon>
        <taxon>Desulfobacterales</taxon>
        <taxon>Desulfococcaceae</taxon>
        <taxon>Desulfonema</taxon>
    </lineage>
</organism>
<dbReference type="KEGG" id="dmm:dnm_022210"/>
<accession>A0A975BJF0</accession>
<gene>
    <name evidence="1" type="ORF">dnm_022210</name>
</gene>
<dbReference type="Proteomes" id="UP000663722">
    <property type="component" value="Chromosome"/>
</dbReference>
<proteinExistence type="predicted"/>
<name>A0A975BJF0_9BACT</name>
<dbReference type="EMBL" id="CP061800">
    <property type="protein sequence ID" value="QTA86200.1"/>
    <property type="molecule type" value="Genomic_DNA"/>
</dbReference>
<evidence type="ECO:0000313" key="1">
    <source>
        <dbReference type="EMBL" id="QTA86200.1"/>
    </source>
</evidence>
<reference evidence="1" key="1">
    <citation type="journal article" date="2021" name="Microb. Physiol.">
        <title>Proteogenomic Insights into the Physiology of Marine, Sulfate-Reducing, Filamentous Desulfonema limicola and Desulfonema magnum.</title>
        <authorList>
            <person name="Schnaars V."/>
            <person name="Wohlbrand L."/>
            <person name="Scheve S."/>
            <person name="Hinrichs C."/>
            <person name="Reinhardt R."/>
            <person name="Rabus R."/>
        </authorList>
    </citation>
    <scope>NUCLEOTIDE SEQUENCE</scope>
    <source>
        <strain evidence="1">4be13</strain>
    </source>
</reference>
<dbReference type="RefSeq" id="WP_207681939.1">
    <property type="nucleotide sequence ID" value="NZ_CP061800.1"/>
</dbReference>
<protein>
    <recommendedName>
        <fullName evidence="3">TIGR04255 family protein</fullName>
    </recommendedName>
</protein>
<evidence type="ECO:0008006" key="3">
    <source>
        <dbReference type="Google" id="ProtNLM"/>
    </source>
</evidence>
<dbReference type="AlphaFoldDB" id="A0A975BJF0"/>
<evidence type="ECO:0000313" key="2">
    <source>
        <dbReference type="Proteomes" id="UP000663722"/>
    </source>
</evidence>
<sequence>MMKNNKIWYVEMLRVTAFSADTSVIETEWWEKLMPKEPPEKRLSRPKEKIYRDEGAFEKGKLILNITVPRTDWLYTAADLNKDKELPIIDQFNKIGNNFYKLIKDWLRICTPVNRLAFGAILLQPVENKEEGYNRMSQYLTHIQLDPVSSSDFLYQINRPRQSDYVDHLSVNRLSKWSVVTLRTLHFQLDSNDRTASSVSSYNGSSACRLEIDINTSQEFSGEFSEEELLKLFDELIALANEISVYGDIK</sequence>